<dbReference type="InterPro" id="IPR036271">
    <property type="entry name" value="Tet_transcr_reg_TetR-rel_C_sf"/>
</dbReference>
<protein>
    <submittedName>
        <fullName evidence="8">Transcriptional regulator, TetR family</fullName>
    </submittedName>
</protein>
<dbReference type="Pfam" id="PF13977">
    <property type="entry name" value="TetR_C_6"/>
    <property type="match status" value="1"/>
</dbReference>
<sequence length="226" mass="25001">MTERTDASAPPDVHETVMEATYRALCARGFARLTMQNIADEADVSSSLLHYHYDTKRDLLVAFLRYLLERFEEKFEDTEDEDPEERLRGLVARMLPEDESVESDVGDGGTDAADDGGTEDAEYDRFGLAILEVRMQAPYEDAYREQLRTNMGVIRARIADVIRDGVETGAFRDVDADRTARLLVDALDGARSERVTLGDDDAPGEVAAALDEFVLSSLVADGGDGR</sequence>
<dbReference type="SUPFAM" id="SSF48498">
    <property type="entry name" value="Tetracyclin repressor-like, C-terminal domain"/>
    <property type="match status" value="1"/>
</dbReference>
<evidence type="ECO:0000256" key="5">
    <source>
        <dbReference type="PROSITE-ProRule" id="PRU00335"/>
    </source>
</evidence>
<dbReference type="PANTHER" id="PTHR30055">
    <property type="entry name" value="HTH-TYPE TRANSCRIPTIONAL REGULATOR RUTR"/>
    <property type="match status" value="1"/>
</dbReference>
<keyword evidence="1" id="KW-0678">Repressor</keyword>
<dbReference type="PANTHER" id="PTHR30055:SF234">
    <property type="entry name" value="HTH-TYPE TRANSCRIPTIONAL REGULATOR BETI"/>
    <property type="match status" value="1"/>
</dbReference>
<evidence type="ECO:0000256" key="1">
    <source>
        <dbReference type="ARBA" id="ARBA00022491"/>
    </source>
</evidence>
<dbReference type="InterPro" id="IPR009057">
    <property type="entry name" value="Homeodomain-like_sf"/>
</dbReference>
<evidence type="ECO:0000256" key="3">
    <source>
        <dbReference type="ARBA" id="ARBA00023125"/>
    </source>
</evidence>
<feature type="DNA-binding region" description="H-T-H motif" evidence="5">
    <location>
        <begin position="34"/>
        <end position="53"/>
    </location>
</feature>
<name>A0A1I6I1K2_9EURY</name>
<dbReference type="PROSITE" id="PS50977">
    <property type="entry name" value="HTH_TETR_2"/>
    <property type="match status" value="1"/>
</dbReference>
<dbReference type="InterPro" id="IPR050109">
    <property type="entry name" value="HTH-type_TetR-like_transc_reg"/>
</dbReference>
<dbReference type="InterPro" id="IPR001647">
    <property type="entry name" value="HTH_TetR"/>
</dbReference>
<dbReference type="SUPFAM" id="SSF46689">
    <property type="entry name" value="Homeodomain-like"/>
    <property type="match status" value="1"/>
</dbReference>
<evidence type="ECO:0000256" key="2">
    <source>
        <dbReference type="ARBA" id="ARBA00023015"/>
    </source>
</evidence>
<dbReference type="InterPro" id="IPR039538">
    <property type="entry name" value="BetI_C"/>
</dbReference>
<keyword evidence="4" id="KW-0804">Transcription</keyword>
<proteinExistence type="predicted"/>
<dbReference type="AlphaFoldDB" id="A0A1I6I1K2"/>
<dbReference type="Pfam" id="PF00440">
    <property type="entry name" value="TetR_N"/>
    <property type="match status" value="1"/>
</dbReference>
<evidence type="ECO:0000256" key="6">
    <source>
        <dbReference type="SAM" id="MobiDB-lite"/>
    </source>
</evidence>
<keyword evidence="9" id="KW-1185">Reference proteome</keyword>
<dbReference type="Proteomes" id="UP000198531">
    <property type="component" value="Unassembled WGS sequence"/>
</dbReference>
<reference evidence="9" key="1">
    <citation type="submission" date="2016-10" db="EMBL/GenBank/DDBJ databases">
        <authorList>
            <person name="Varghese N."/>
            <person name="Submissions S."/>
        </authorList>
    </citation>
    <scope>NUCLEOTIDE SEQUENCE [LARGE SCALE GENOMIC DNA]</scope>
    <source>
        <strain evidence="9">CGMCC 1.7736</strain>
    </source>
</reference>
<evidence type="ECO:0000259" key="7">
    <source>
        <dbReference type="PROSITE" id="PS50977"/>
    </source>
</evidence>
<dbReference type="GO" id="GO:0000976">
    <property type="term" value="F:transcription cis-regulatory region binding"/>
    <property type="evidence" value="ECO:0007669"/>
    <property type="project" value="TreeGrafter"/>
</dbReference>
<keyword evidence="2" id="KW-0805">Transcription regulation</keyword>
<organism evidence="8 9">
    <name type="scientific">Halogeometricum rufum</name>
    <dbReference type="NCBI Taxonomy" id="553469"/>
    <lineage>
        <taxon>Archaea</taxon>
        <taxon>Methanobacteriati</taxon>
        <taxon>Methanobacteriota</taxon>
        <taxon>Stenosarchaea group</taxon>
        <taxon>Halobacteria</taxon>
        <taxon>Halobacteriales</taxon>
        <taxon>Haloferacaceae</taxon>
        <taxon>Halogeometricum</taxon>
    </lineage>
</organism>
<feature type="domain" description="HTH tetR-type" evidence="7">
    <location>
        <begin position="11"/>
        <end position="71"/>
    </location>
</feature>
<dbReference type="Gene3D" id="1.10.357.10">
    <property type="entry name" value="Tetracycline Repressor, domain 2"/>
    <property type="match status" value="1"/>
</dbReference>
<feature type="region of interest" description="Disordered" evidence="6">
    <location>
        <begin position="98"/>
        <end position="119"/>
    </location>
</feature>
<gene>
    <name evidence="8" type="ORF">SAMN04487947_2746</name>
</gene>
<accession>A0A1I6I1K2</accession>
<dbReference type="PRINTS" id="PR00455">
    <property type="entry name" value="HTHTETR"/>
</dbReference>
<evidence type="ECO:0000313" key="8">
    <source>
        <dbReference type="EMBL" id="SFR60544.1"/>
    </source>
</evidence>
<evidence type="ECO:0000256" key="4">
    <source>
        <dbReference type="ARBA" id="ARBA00023163"/>
    </source>
</evidence>
<dbReference type="EMBL" id="FOYT01000002">
    <property type="protein sequence ID" value="SFR60544.1"/>
    <property type="molecule type" value="Genomic_DNA"/>
</dbReference>
<evidence type="ECO:0000313" key="9">
    <source>
        <dbReference type="Proteomes" id="UP000198531"/>
    </source>
</evidence>
<keyword evidence="3 5" id="KW-0238">DNA-binding</keyword>
<dbReference type="STRING" id="553469.SAMN04487947_2746"/>
<dbReference type="GO" id="GO:0003700">
    <property type="term" value="F:DNA-binding transcription factor activity"/>
    <property type="evidence" value="ECO:0007669"/>
    <property type="project" value="TreeGrafter"/>
</dbReference>